<sequence length="279" mass="33019">MTESKKRTVSDQNADVQQSVKEERLDDDFYDDYDQAAELFVPDSSFTADILDKDIFRQLVSTTPTQQYKKDEYNDKNESSAEIETDGDSDQYINDESDEDYVPVNERQRKNINQYELKSEQDEDDKEKKLKILQRIVEPEVLKANYLTIEDQILQDIPIPERLLLIHTRKRMSLEEGRLHLEDKFRLEITPIMEEAEWIVRHFYTPFCPYPKAQSPNYLIKSKGKIVESKQEQEFQQRIFQEKKRCYSKVAEKATAKIHKVLSIMLNEKKKADYLLSSI</sequence>
<evidence type="ECO:0000313" key="2">
    <source>
        <dbReference type="EMBL" id="KAA6390718.1"/>
    </source>
</evidence>
<dbReference type="Proteomes" id="UP000324800">
    <property type="component" value="Unassembled WGS sequence"/>
</dbReference>
<evidence type="ECO:0000313" key="3">
    <source>
        <dbReference type="Proteomes" id="UP000324800"/>
    </source>
</evidence>
<comment type="caution">
    <text evidence="2">The sequence shown here is derived from an EMBL/GenBank/DDBJ whole genome shotgun (WGS) entry which is preliminary data.</text>
</comment>
<feature type="compositionally biased region" description="Acidic residues" evidence="1">
    <location>
        <begin position="81"/>
        <end position="101"/>
    </location>
</feature>
<reference evidence="2 3" key="1">
    <citation type="submission" date="2019-03" db="EMBL/GenBank/DDBJ databases">
        <title>Single cell metagenomics reveals metabolic interactions within the superorganism composed of flagellate Streblomastix strix and complex community of Bacteroidetes bacteria on its surface.</title>
        <authorList>
            <person name="Treitli S.C."/>
            <person name="Kolisko M."/>
            <person name="Husnik F."/>
            <person name="Keeling P."/>
            <person name="Hampl V."/>
        </authorList>
    </citation>
    <scope>NUCLEOTIDE SEQUENCE [LARGE SCALE GENOMIC DNA]</scope>
    <source>
        <strain evidence="2">ST1C</strain>
    </source>
</reference>
<dbReference type="EMBL" id="SNRW01003131">
    <property type="protein sequence ID" value="KAA6390718.1"/>
    <property type="molecule type" value="Genomic_DNA"/>
</dbReference>
<accession>A0A5J4W798</accession>
<feature type="region of interest" description="Disordered" evidence="1">
    <location>
        <begin position="67"/>
        <end position="124"/>
    </location>
</feature>
<gene>
    <name evidence="2" type="ORF">EZS28_013758</name>
</gene>
<feature type="region of interest" description="Disordered" evidence="1">
    <location>
        <begin position="1"/>
        <end position="27"/>
    </location>
</feature>
<feature type="compositionally biased region" description="Basic and acidic residues" evidence="1">
    <location>
        <begin position="68"/>
        <end position="79"/>
    </location>
</feature>
<feature type="compositionally biased region" description="Polar residues" evidence="1">
    <location>
        <begin position="10"/>
        <end position="19"/>
    </location>
</feature>
<dbReference type="AlphaFoldDB" id="A0A5J4W798"/>
<organism evidence="2 3">
    <name type="scientific">Streblomastix strix</name>
    <dbReference type="NCBI Taxonomy" id="222440"/>
    <lineage>
        <taxon>Eukaryota</taxon>
        <taxon>Metamonada</taxon>
        <taxon>Preaxostyla</taxon>
        <taxon>Oxymonadida</taxon>
        <taxon>Streblomastigidae</taxon>
        <taxon>Streblomastix</taxon>
    </lineage>
</organism>
<evidence type="ECO:0000256" key="1">
    <source>
        <dbReference type="SAM" id="MobiDB-lite"/>
    </source>
</evidence>
<name>A0A5J4W798_9EUKA</name>
<proteinExistence type="predicted"/>
<protein>
    <submittedName>
        <fullName evidence="2">Uncharacterized protein</fullName>
    </submittedName>
</protein>